<feature type="chain" id="PRO_5013680534" evidence="1">
    <location>
        <begin position="19"/>
        <end position="252"/>
    </location>
</feature>
<comment type="caution">
    <text evidence="2">The sequence shown here is derived from an EMBL/GenBank/DDBJ whole genome shotgun (WGS) entry which is preliminary data.</text>
</comment>
<protein>
    <submittedName>
        <fullName evidence="2">Uncharacterized protein</fullName>
    </submittedName>
</protein>
<evidence type="ECO:0000313" key="3">
    <source>
        <dbReference type="Proteomes" id="UP000230233"/>
    </source>
</evidence>
<accession>A0A2G5TS25</accession>
<evidence type="ECO:0000313" key="2">
    <source>
        <dbReference type="EMBL" id="PIC30115.1"/>
    </source>
</evidence>
<gene>
    <name evidence="2" type="primary">Cnig_chr_V.g21468</name>
    <name evidence="2" type="ORF">B9Z55_021468</name>
</gene>
<name>A0A2G5TS25_9PELO</name>
<keyword evidence="3" id="KW-1185">Reference proteome</keyword>
<evidence type="ECO:0000256" key="1">
    <source>
        <dbReference type="SAM" id="SignalP"/>
    </source>
</evidence>
<sequence>MNLVVFSIFLTLFSISNGRSALDKRYRFDYIEEVEDPEIEFINETLRDFNKIRRRYAIDERVPNVWKLNLPKDCNALVPKDGYRFFFLHSENTDRKRQKWENDHMGALFRHNYSNFSDLYVDASKKSVLWAELIQRNQKEIGCGKYKCRGWKVLQISLRNHGETNNFDEICLIGPETEFIWPQKHVNGTPGSGCAKEGGKGFNKLCIPESVDLEDYTTPIPVSEVSFEYSSASFRLCELWLIVLLISLVSIK</sequence>
<feature type="signal peptide" evidence="1">
    <location>
        <begin position="1"/>
        <end position="18"/>
    </location>
</feature>
<dbReference type="EMBL" id="PDUG01000005">
    <property type="protein sequence ID" value="PIC30115.1"/>
    <property type="molecule type" value="Genomic_DNA"/>
</dbReference>
<dbReference type="Proteomes" id="UP000230233">
    <property type="component" value="Chromosome V"/>
</dbReference>
<proteinExistence type="predicted"/>
<keyword evidence="1" id="KW-0732">Signal</keyword>
<organism evidence="2 3">
    <name type="scientific">Caenorhabditis nigoni</name>
    <dbReference type="NCBI Taxonomy" id="1611254"/>
    <lineage>
        <taxon>Eukaryota</taxon>
        <taxon>Metazoa</taxon>
        <taxon>Ecdysozoa</taxon>
        <taxon>Nematoda</taxon>
        <taxon>Chromadorea</taxon>
        <taxon>Rhabditida</taxon>
        <taxon>Rhabditina</taxon>
        <taxon>Rhabditomorpha</taxon>
        <taxon>Rhabditoidea</taxon>
        <taxon>Rhabditidae</taxon>
        <taxon>Peloderinae</taxon>
        <taxon>Caenorhabditis</taxon>
    </lineage>
</organism>
<reference evidence="3" key="1">
    <citation type="submission" date="2017-10" db="EMBL/GenBank/DDBJ databases">
        <title>Rapid genome shrinkage in a self-fertile nematode reveals novel sperm competition proteins.</title>
        <authorList>
            <person name="Yin D."/>
            <person name="Schwarz E.M."/>
            <person name="Thomas C.G."/>
            <person name="Felde R.L."/>
            <person name="Korf I.F."/>
            <person name="Cutter A.D."/>
            <person name="Schartner C.M."/>
            <person name="Ralston E.J."/>
            <person name="Meyer B.J."/>
            <person name="Haag E.S."/>
        </authorList>
    </citation>
    <scope>NUCLEOTIDE SEQUENCE [LARGE SCALE GENOMIC DNA]</scope>
    <source>
        <strain evidence="3">JU1422</strain>
    </source>
</reference>
<dbReference type="AlphaFoldDB" id="A0A2G5TS25"/>